<feature type="transmembrane region" description="Helical" evidence="7">
    <location>
        <begin position="161"/>
        <end position="181"/>
    </location>
</feature>
<accession>A0ABW1RTV8</accession>
<keyword evidence="4 7" id="KW-0812">Transmembrane</keyword>
<feature type="transmembrane region" description="Helical" evidence="7">
    <location>
        <begin position="193"/>
        <end position="211"/>
    </location>
</feature>
<name>A0ABW1RTV8_9LACO</name>
<evidence type="ECO:0000256" key="6">
    <source>
        <dbReference type="ARBA" id="ARBA00023136"/>
    </source>
</evidence>
<proteinExistence type="inferred from homology"/>
<keyword evidence="3" id="KW-1003">Cell membrane</keyword>
<dbReference type="Pfam" id="PF01757">
    <property type="entry name" value="Acyl_transf_3"/>
    <property type="match status" value="1"/>
</dbReference>
<feature type="transmembrane region" description="Helical" evidence="7">
    <location>
        <begin position="45"/>
        <end position="67"/>
    </location>
</feature>
<feature type="transmembrane region" description="Helical" evidence="7">
    <location>
        <begin position="88"/>
        <end position="106"/>
    </location>
</feature>
<evidence type="ECO:0000313" key="9">
    <source>
        <dbReference type="EMBL" id="MFC6178920.1"/>
    </source>
</evidence>
<feature type="transmembrane region" description="Helical" evidence="7">
    <location>
        <begin position="133"/>
        <end position="154"/>
    </location>
</feature>
<evidence type="ECO:0000256" key="5">
    <source>
        <dbReference type="ARBA" id="ARBA00022989"/>
    </source>
</evidence>
<feature type="transmembrane region" description="Helical" evidence="7">
    <location>
        <begin position="253"/>
        <end position="272"/>
    </location>
</feature>
<keyword evidence="6 7" id="KW-0472">Membrane</keyword>
<evidence type="ECO:0000256" key="1">
    <source>
        <dbReference type="ARBA" id="ARBA00004651"/>
    </source>
</evidence>
<evidence type="ECO:0000313" key="10">
    <source>
        <dbReference type="Proteomes" id="UP001596158"/>
    </source>
</evidence>
<organism evidence="9 10">
    <name type="scientific">Weissella sagaensis</name>
    <dbReference type="NCBI Taxonomy" id="2559928"/>
    <lineage>
        <taxon>Bacteria</taxon>
        <taxon>Bacillati</taxon>
        <taxon>Bacillota</taxon>
        <taxon>Bacilli</taxon>
        <taxon>Lactobacillales</taxon>
        <taxon>Lactobacillaceae</taxon>
        <taxon>Weissella</taxon>
    </lineage>
</organism>
<dbReference type="PANTHER" id="PTHR40074:SF2">
    <property type="entry name" value="O-ACETYLTRANSFERASE WECH"/>
    <property type="match status" value="1"/>
</dbReference>
<dbReference type="PANTHER" id="PTHR40074">
    <property type="entry name" value="O-ACETYLTRANSFERASE WECH"/>
    <property type="match status" value="1"/>
</dbReference>
<dbReference type="EMBL" id="JBHSSG010000011">
    <property type="protein sequence ID" value="MFC6178920.1"/>
    <property type="molecule type" value="Genomic_DNA"/>
</dbReference>
<gene>
    <name evidence="9" type="ORF">ACFQGR_05925</name>
</gene>
<feature type="transmembrane region" description="Helical" evidence="7">
    <location>
        <begin position="293"/>
        <end position="315"/>
    </location>
</feature>
<protein>
    <submittedName>
        <fullName evidence="9">Acyltransferase</fullName>
    </submittedName>
</protein>
<evidence type="ECO:0000256" key="2">
    <source>
        <dbReference type="ARBA" id="ARBA00007400"/>
    </source>
</evidence>
<keyword evidence="9" id="KW-0012">Acyltransferase</keyword>
<keyword evidence="5 7" id="KW-1133">Transmembrane helix</keyword>
<comment type="caution">
    <text evidence="9">The sequence shown here is derived from an EMBL/GenBank/DDBJ whole genome shotgun (WGS) entry which is preliminary data.</text>
</comment>
<feature type="transmembrane region" description="Helical" evidence="7">
    <location>
        <begin position="321"/>
        <end position="343"/>
    </location>
</feature>
<dbReference type="RefSeq" id="WP_170999655.1">
    <property type="nucleotide sequence ID" value="NZ_BJDT01000003.1"/>
</dbReference>
<feature type="transmembrane region" description="Helical" evidence="7">
    <location>
        <begin position="14"/>
        <end position="33"/>
    </location>
</feature>
<comment type="similarity">
    <text evidence="2">Belongs to the acyltransferase 3 family.</text>
</comment>
<comment type="subcellular location">
    <subcellularLocation>
        <location evidence="1">Cell membrane</location>
        <topology evidence="1">Multi-pass membrane protein</topology>
    </subcellularLocation>
</comment>
<evidence type="ECO:0000259" key="8">
    <source>
        <dbReference type="Pfam" id="PF01757"/>
    </source>
</evidence>
<evidence type="ECO:0000256" key="4">
    <source>
        <dbReference type="ARBA" id="ARBA00022692"/>
    </source>
</evidence>
<reference evidence="10" key="1">
    <citation type="journal article" date="2019" name="Int. J. Syst. Evol. Microbiol.">
        <title>The Global Catalogue of Microorganisms (GCM) 10K type strain sequencing project: providing services to taxonomists for standard genome sequencing and annotation.</title>
        <authorList>
            <consortium name="The Broad Institute Genomics Platform"/>
            <consortium name="The Broad Institute Genome Sequencing Center for Infectious Disease"/>
            <person name="Wu L."/>
            <person name="Ma J."/>
        </authorList>
    </citation>
    <scope>NUCLEOTIDE SEQUENCE [LARGE SCALE GENOMIC DNA]</scope>
    <source>
        <strain evidence="10">CCM 8924</strain>
    </source>
</reference>
<evidence type="ECO:0000256" key="7">
    <source>
        <dbReference type="SAM" id="Phobius"/>
    </source>
</evidence>
<feature type="domain" description="Acyltransferase 3" evidence="8">
    <location>
        <begin position="15"/>
        <end position="341"/>
    </location>
</feature>
<dbReference type="InterPro" id="IPR002656">
    <property type="entry name" value="Acyl_transf_3_dom"/>
</dbReference>
<dbReference type="GO" id="GO:0016746">
    <property type="term" value="F:acyltransferase activity"/>
    <property type="evidence" value="ECO:0007669"/>
    <property type="project" value="UniProtKB-KW"/>
</dbReference>
<keyword evidence="9" id="KW-0808">Transferase</keyword>
<sequence>MAKPILVDNQKKHYYYMDILNIMATMAVLWLHTSEYAFEYKPHDPSWYISLIIQVVFIWAVPIFFMISGANLLNYRDRYDTKTFFKKRMLRVLLPFIFWSFIWYAWNHFVMHQDNWSIKGFINGIEYDTIQPIFWFFYFVIPIYIAMPFLSVLATKANKKVVTYIITLYVIGVGIINYGYMLLQRTPDQMVNNVPLVLSTGVGIFFIGWYLHTFEITKKVRYWLYAGTGLSIIFMILTTIVLSAIRGETVRDVYSVFSIGGFFIPLGIWAWTQHRFDITWQPSAKVATWLRKLSGVSLGVYVIHEFLIMIIEHVFSLSASSWVHLFILPLIVWLLSVIMILILQRIPVVKRLLP</sequence>
<keyword evidence="10" id="KW-1185">Reference proteome</keyword>
<dbReference type="Proteomes" id="UP001596158">
    <property type="component" value="Unassembled WGS sequence"/>
</dbReference>
<evidence type="ECO:0000256" key="3">
    <source>
        <dbReference type="ARBA" id="ARBA00022475"/>
    </source>
</evidence>
<feature type="transmembrane region" description="Helical" evidence="7">
    <location>
        <begin position="223"/>
        <end position="247"/>
    </location>
</feature>